<dbReference type="SMART" id="SM00054">
    <property type="entry name" value="EFh"/>
    <property type="match status" value="2"/>
</dbReference>
<protein>
    <recommendedName>
        <fullName evidence="2">EF-hand domain-containing protein</fullName>
    </recommendedName>
</protein>
<dbReference type="Proteomes" id="UP000325780">
    <property type="component" value="Unassembled WGS sequence"/>
</dbReference>
<dbReference type="PROSITE" id="PS50222">
    <property type="entry name" value="EF_HAND_2"/>
    <property type="match status" value="2"/>
</dbReference>
<dbReference type="InterPro" id="IPR002048">
    <property type="entry name" value="EF_hand_dom"/>
</dbReference>
<gene>
    <name evidence="3" type="ORF">BDV25DRAFT_137254</name>
</gene>
<dbReference type="PROSITE" id="PS00018">
    <property type="entry name" value="EF_HAND_1"/>
    <property type="match status" value="2"/>
</dbReference>
<dbReference type="OrthoDB" id="26525at2759"/>
<name>A0A5N6U366_ASPAV</name>
<accession>A0A5N6U366</accession>
<evidence type="ECO:0000313" key="4">
    <source>
        <dbReference type="Proteomes" id="UP000325780"/>
    </source>
</evidence>
<evidence type="ECO:0000256" key="1">
    <source>
        <dbReference type="ARBA" id="ARBA00022837"/>
    </source>
</evidence>
<dbReference type="EMBL" id="ML742044">
    <property type="protein sequence ID" value="KAE8153014.1"/>
    <property type="molecule type" value="Genomic_DNA"/>
</dbReference>
<dbReference type="GO" id="GO:0005509">
    <property type="term" value="F:calcium ion binding"/>
    <property type="evidence" value="ECO:0007669"/>
    <property type="project" value="InterPro"/>
</dbReference>
<sequence>MVSDKAKQELREKSTSDQTDFMMDLFKYTDKDQNGYLTLDEVRGLHKRLSEDLEKDDFDQLELTEEDCEDAFRRMDRNGDGKVGLIEFGRFMVPYFV</sequence>
<organism evidence="3 4">
    <name type="scientific">Aspergillus avenaceus</name>
    <dbReference type="NCBI Taxonomy" id="36643"/>
    <lineage>
        <taxon>Eukaryota</taxon>
        <taxon>Fungi</taxon>
        <taxon>Dikarya</taxon>
        <taxon>Ascomycota</taxon>
        <taxon>Pezizomycotina</taxon>
        <taxon>Eurotiomycetes</taxon>
        <taxon>Eurotiomycetidae</taxon>
        <taxon>Eurotiales</taxon>
        <taxon>Aspergillaceae</taxon>
        <taxon>Aspergillus</taxon>
        <taxon>Aspergillus subgen. Circumdati</taxon>
    </lineage>
</organism>
<feature type="domain" description="EF-hand" evidence="2">
    <location>
        <begin position="17"/>
        <end position="52"/>
    </location>
</feature>
<dbReference type="InterPro" id="IPR011992">
    <property type="entry name" value="EF-hand-dom_pair"/>
</dbReference>
<evidence type="ECO:0000313" key="3">
    <source>
        <dbReference type="EMBL" id="KAE8153014.1"/>
    </source>
</evidence>
<dbReference type="Pfam" id="PF13499">
    <property type="entry name" value="EF-hand_7"/>
    <property type="match status" value="1"/>
</dbReference>
<feature type="domain" description="EF-hand" evidence="2">
    <location>
        <begin position="63"/>
        <end position="97"/>
    </location>
</feature>
<evidence type="ECO:0000259" key="2">
    <source>
        <dbReference type="PROSITE" id="PS50222"/>
    </source>
</evidence>
<dbReference type="CDD" id="cd00051">
    <property type="entry name" value="EFh"/>
    <property type="match status" value="1"/>
</dbReference>
<dbReference type="SUPFAM" id="SSF47473">
    <property type="entry name" value="EF-hand"/>
    <property type="match status" value="1"/>
</dbReference>
<keyword evidence="1" id="KW-0106">Calcium</keyword>
<dbReference type="AlphaFoldDB" id="A0A5N6U366"/>
<dbReference type="InterPro" id="IPR018247">
    <property type="entry name" value="EF_Hand_1_Ca_BS"/>
</dbReference>
<keyword evidence="4" id="KW-1185">Reference proteome</keyword>
<reference evidence="3 4" key="1">
    <citation type="submission" date="2019-04" db="EMBL/GenBank/DDBJ databases">
        <title>Friends and foes A comparative genomics study of 23 Aspergillus species from section Flavi.</title>
        <authorList>
            <consortium name="DOE Joint Genome Institute"/>
            <person name="Kjaerbolling I."/>
            <person name="Vesth T."/>
            <person name="Frisvad J.C."/>
            <person name="Nybo J.L."/>
            <person name="Theobald S."/>
            <person name="Kildgaard S."/>
            <person name="Isbrandt T."/>
            <person name="Kuo A."/>
            <person name="Sato A."/>
            <person name="Lyhne E.K."/>
            <person name="Kogle M.E."/>
            <person name="Wiebenga A."/>
            <person name="Kun R.S."/>
            <person name="Lubbers R.J."/>
            <person name="Makela M.R."/>
            <person name="Barry K."/>
            <person name="Chovatia M."/>
            <person name="Clum A."/>
            <person name="Daum C."/>
            <person name="Haridas S."/>
            <person name="He G."/>
            <person name="LaButti K."/>
            <person name="Lipzen A."/>
            <person name="Mondo S."/>
            <person name="Riley R."/>
            <person name="Salamov A."/>
            <person name="Simmons B.A."/>
            <person name="Magnuson J.K."/>
            <person name="Henrissat B."/>
            <person name="Mortensen U.H."/>
            <person name="Larsen T.O."/>
            <person name="Devries R.P."/>
            <person name="Grigoriev I.V."/>
            <person name="Machida M."/>
            <person name="Baker S.E."/>
            <person name="Andersen M.R."/>
        </authorList>
    </citation>
    <scope>NUCLEOTIDE SEQUENCE [LARGE SCALE GENOMIC DNA]</scope>
    <source>
        <strain evidence="3 4">IBT 18842</strain>
    </source>
</reference>
<proteinExistence type="predicted"/>
<dbReference type="Gene3D" id="1.10.238.10">
    <property type="entry name" value="EF-hand"/>
    <property type="match status" value="1"/>
</dbReference>